<dbReference type="Proteomes" id="UP000663935">
    <property type="component" value="Chromosome"/>
</dbReference>
<dbReference type="RefSeq" id="WP_207970766.1">
    <property type="nucleotide sequence ID" value="NZ_CP071795.1"/>
</dbReference>
<evidence type="ECO:0000313" key="3">
    <source>
        <dbReference type="Proteomes" id="UP000663935"/>
    </source>
</evidence>
<sequence length="294" mass="34042">MKKILILLSFVTILIGFWACSNNDNPIDTSETVIRVDNKLQNDFDKYLEREFVEPYNLRILYKLPDFESDFSYTLSPARYRNSVRMANLIKYLCLEPYKKVAPAGFLQKHFPKFILLVGSAAYNPNGTIVLGTAEGGLKITLYRVNRLDVDDIQELYNFYFRTIYHEFSHILHQTTDYSIDFDKISASTYVGGLWVESWNSDDEARQAGFISRYGSSEANEDFVELISYYITTPQSDWDTMIQDAGDGGPIMTQKMGIIRDYLDKVWDLDIDALRDEIQLRVSQLDQQDLDNIE</sequence>
<dbReference type="InterPro" id="IPR030890">
    <property type="entry name" value="LP_HExxH_w_TonB"/>
</dbReference>
<evidence type="ECO:0000313" key="2">
    <source>
        <dbReference type="EMBL" id="QTD36582.1"/>
    </source>
</evidence>
<accession>A0ABX7SRU3</accession>
<feature type="chain" id="PRO_5046641235" evidence="1">
    <location>
        <begin position="22"/>
        <end position="294"/>
    </location>
</feature>
<dbReference type="NCBIfam" id="TIGR04549">
    <property type="entry name" value="LP_HExxH_w_tonB"/>
    <property type="match status" value="1"/>
</dbReference>
<feature type="signal peptide" evidence="1">
    <location>
        <begin position="1"/>
        <end position="21"/>
    </location>
</feature>
<organism evidence="2 3">
    <name type="scientific">Polaribacter batillariae</name>
    <dbReference type="NCBI Taxonomy" id="2808900"/>
    <lineage>
        <taxon>Bacteria</taxon>
        <taxon>Pseudomonadati</taxon>
        <taxon>Bacteroidota</taxon>
        <taxon>Flavobacteriia</taxon>
        <taxon>Flavobacteriales</taxon>
        <taxon>Flavobacteriaceae</taxon>
    </lineage>
</organism>
<keyword evidence="1" id="KW-0732">Signal</keyword>
<proteinExistence type="predicted"/>
<dbReference type="EMBL" id="CP071795">
    <property type="protein sequence ID" value="QTD36582.1"/>
    <property type="molecule type" value="Genomic_DNA"/>
</dbReference>
<protein>
    <submittedName>
        <fullName evidence="2">Zinc-binding metallopeptidase</fullName>
    </submittedName>
</protein>
<dbReference type="Pfam" id="PF15890">
    <property type="entry name" value="Peptidase_Mx1"/>
    <property type="match status" value="1"/>
</dbReference>
<name>A0ABX7SRU3_9FLAO</name>
<evidence type="ECO:0000256" key="1">
    <source>
        <dbReference type="SAM" id="SignalP"/>
    </source>
</evidence>
<dbReference type="Gene3D" id="3.40.390.70">
    <property type="match status" value="1"/>
</dbReference>
<gene>
    <name evidence="2" type="ORF">JL193_10550</name>
</gene>
<keyword evidence="3" id="KW-1185">Reference proteome</keyword>
<reference evidence="2 3" key="1">
    <citation type="submission" date="2021-03" db="EMBL/GenBank/DDBJ databases">
        <title>Complete genome of Polaribacter_sp.G4M1.</title>
        <authorList>
            <person name="Jeong S.W."/>
            <person name="Bae J.W."/>
        </authorList>
    </citation>
    <scope>NUCLEOTIDE SEQUENCE [LARGE SCALE GENOMIC DNA]</scope>
    <source>
        <strain evidence="2 3">G4M1</strain>
    </source>
</reference>